<dbReference type="AlphaFoldDB" id="A0A8X7BED8"/>
<sequence length="114" mass="12440">MHSQDFNHGRIAGVMGIVNLGTSLGLYNIFDAICPDNFRTLMDLLKYGLCGTLFTCGITSLIDALSCFCSTFENAETSPASSNSLAEAQVDDSDESVQDALDLFVDFFDILFIY</sequence>
<evidence type="ECO:0000313" key="1">
    <source>
        <dbReference type="EMBL" id="GFY27574.1"/>
    </source>
</evidence>
<dbReference type="EMBL" id="BMAU01021380">
    <property type="protein sequence ID" value="GFY27574.1"/>
    <property type="molecule type" value="Genomic_DNA"/>
</dbReference>
<proteinExistence type="predicted"/>
<keyword evidence="2" id="KW-1185">Reference proteome</keyword>
<evidence type="ECO:0000313" key="2">
    <source>
        <dbReference type="Proteomes" id="UP000887159"/>
    </source>
</evidence>
<reference evidence="1" key="1">
    <citation type="submission" date="2020-08" db="EMBL/GenBank/DDBJ databases">
        <title>Multicomponent nature underlies the extraordinary mechanical properties of spider dragline silk.</title>
        <authorList>
            <person name="Kono N."/>
            <person name="Nakamura H."/>
            <person name="Mori M."/>
            <person name="Yoshida Y."/>
            <person name="Ohtoshi R."/>
            <person name="Malay A.D."/>
            <person name="Moran D.A.P."/>
            <person name="Tomita M."/>
            <person name="Numata K."/>
            <person name="Arakawa K."/>
        </authorList>
    </citation>
    <scope>NUCLEOTIDE SEQUENCE</scope>
</reference>
<comment type="caution">
    <text evidence="1">The sequence shown here is derived from an EMBL/GenBank/DDBJ whole genome shotgun (WGS) entry which is preliminary data.</text>
</comment>
<protein>
    <submittedName>
        <fullName evidence="1">Uncharacterized protein</fullName>
    </submittedName>
</protein>
<name>A0A8X7BED8_TRICX</name>
<gene>
    <name evidence="1" type="ORF">TNCV_910251</name>
</gene>
<accession>A0A8X7BED8</accession>
<organism evidence="1 2">
    <name type="scientific">Trichonephila clavipes</name>
    <name type="common">Golden silk orbweaver</name>
    <name type="synonym">Nephila clavipes</name>
    <dbReference type="NCBI Taxonomy" id="2585209"/>
    <lineage>
        <taxon>Eukaryota</taxon>
        <taxon>Metazoa</taxon>
        <taxon>Ecdysozoa</taxon>
        <taxon>Arthropoda</taxon>
        <taxon>Chelicerata</taxon>
        <taxon>Arachnida</taxon>
        <taxon>Araneae</taxon>
        <taxon>Araneomorphae</taxon>
        <taxon>Entelegynae</taxon>
        <taxon>Araneoidea</taxon>
        <taxon>Nephilidae</taxon>
        <taxon>Trichonephila</taxon>
    </lineage>
</organism>
<dbReference type="Proteomes" id="UP000887159">
    <property type="component" value="Unassembled WGS sequence"/>
</dbReference>